<name>A0A5D6VV85_9FIRM</name>
<reference evidence="6 7" key="1">
    <citation type="submission" date="2019-08" db="EMBL/GenBank/DDBJ databases">
        <title>Selenomonas sp. mPRGC5 and Selenomonas sp. mPRGC8 isolated from ruminal fluid of dairy goat (Capra hircus).</title>
        <authorList>
            <person name="Poothong S."/>
            <person name="Nuengjamnong C."/>
            <person name="Tanasupawat S."/>
        </authorList>
    </citation>
    <scope>NUCLEOTIDE SEQUENCE [LARGE SCALE GENOMIC DNA]</scope>
    <source>
        <strain evidence="7">mPRGC5</strain>
    </source>
</reference>
<comment type="subcellular location">
    <subcellularLocation>
        <location evidence="1">Membrane</location>
        <topology evidence="1">Multi-pass membrane protein</topology>
    </subcellularLocation>
</comment>
<dbReference type="InterPro" id="IPR052561">
    <property type="entry name" value="ComplexI_Subunit1"/>
</dbReference>
<keyword evidence="4 5" id="KW-0472">Membrane</keyword>
<evidence type="ECO:0000313" key="6">
    <source>
        <dbReference type="EMBL" id="TYZ19460.1"/>
    </source>
</evidence>
<dbReference type="PANTHER" id="PTHR43359:SF1">
    <property type="entry name" value="FORMATE HYDROGENLYASE SUBUNIT 4-RELATED"/>
    <property type="match status" value="1"/>
</dbReference>
<feature type="transmembrane region" description="Helical" evidence="5">
    <location>
        <begin position="104"/>
        <end position="126"/>
    </location>
</feature>
<dbReference type="EMBL" id="VTOY01000023">
    <property type="protein sequence ID" value="TYZ19460.1"/>
    <property type="molecule type" value="Genomic_DNA"/>
</dbReference>
<evidence type="ECO:0000256" key="3">
    <source>
        <dbReference type="ARBA" id="ARBA00022989"/>
    </source>
</evidence>
<keyword evidence="2 5" id="KW-0812">Transmembrane</keyword>
<feature type="transmembrane region" description="Helical" evidence="5">
    <location>
        <begin position="138"/>
        <end position="154"/>
    </location>
</feature>
<sequence>MAQSLGVGLAQALLLLVFAPFIVGLINKTKAILQKRQGASVLQEYFDLWKWWRKPVIVTPYTSKIFILAPAVYFGTTLMAAAMVPGLLVSVLQAGSSGLSMGDAFVFVYLLALGRFFMTLGAMDSATAFGGMGSSREVYISVLVEPAVMLAILVNAMRYQSTTLTRMVIDFDTFYFTVPAVLTCVAFFLVMLAENSRLPVDNPDTHLELTMIHECMTLEYSGRLLALIHLGSMLKILIFLVLFSTLYLPLAIPVALKVLFGALVIGVVETLNNKMRLFKVRVYLSAALILLIVSLIAE</sequence>
<dbReference type="GO" id="GO:0005886">
    <property type="term" value="C:plasma membrane"/>
    <property type="evidence" value="ECO:0007669"/>
    <property type="project" value="TreeGrafter"/>
</dbReference>
<dbReference type="Pfam" id="PF00146">
    <property type="entry name" value="NADHdh"/>
    <property type="match status" value="1"/>
</dbReference>
<accession>A0A5D6VV85</accession>
<feature type="transmembrane region" description="Helical" evidence="5">
    <location>
        <begin position="224"/>
        <end position="244"/>
    </location>
</feature>
<feature type="transmembrane region" description="Helical" evidence="5">
    <location>
        <begin position="71"/>
        <end position="92"/>
    </location>
</feature>
<feature type="transmembrane region" description="Helical" evidence="5">
    <location>
        <begin position="250"/>
        <end position="268"/>
    </location>
</feature>
<dbReference type="PANTHER" id="PTHR43359">
    <property type="entry name" value="FORMATE HYDROGENLYASE SUBUNIT 4"/>
    <property type="match status" value="1"/>
</dbReference>
<dbReference type="Proteomes" id="UP000323646">
    <property type="component" value="Unassembled WGS sequence"/>
</dbReference>
<feature type="transmembrane region" description="Helical" evidence="5">
    <location>
        <begin position="280"/>
        <end position="297"/>
    </location>
</feature>
<protein>
    <submittedName>
        <fullName evidence="6">Hydrogenase</fullName>
    </submittedName>
</protein>
<evidence type="ECO:0000256" key="5">
    <source>
        <dbReference type="SAM" id="Phobius"/>
    </source>
</evidence>
<dbReference type="AlphaFoldDB" id="A0A5D6VV85"/>
<comment type="caution">
    <text evidence="6">The sequence shown here is derived from an EMBL/GenBank/DDBJ whole genome shotgun (WGS) entry which is preliminary data.</text>
</comment>
<evidence type="ECO:0000256" key="4">
    <source>
        <dbReference type="ARBA" id="ARBA00023136"/>
    </source>
</evidence>
<dbReference type="InterPro" id="IPR001694">
    <property type="entry name" value="NADH_UbQ_OxRdtase_su1/FPO"/>
</dbReference>
<evidence type="ECO:0000313" key="7">
    <source>
        <dbReference type="Proteomes" id="UP000323646"/>
    </source>
</evidence>
<dbReference type="OrthoDB" id="9778499at2"/>
<organism evidence="6 7">
    <name type="scientific">Selenomonas ruminis</name>
    <dbReference type="NCBI Taxonomy" id="2593411"/>
    <lineage>
        <taxon>Bacteria</taxon>
        <taxon>Bacillati</taxon>
        <taxon>Bacillota</taxon>
        <taxon>Negativicutes</taxon>
        <taxon>Selenomonadales</taxon>
        <taxon>Selenomonadaceae</taxon>
        <taxon>Selenomonas</taxon>
    </lineage>
</organism>
<gene>
    <name evidence="6" type="ORF">FZ040_13380</name>
</gene>
<feature type="transmembrane region" description="Helical" evidence="5">
    <location>
        <begin position="174"/>
        <end position="193"/>
    </location>
</feature>
<evidence type="ECO:0000256" key="1">
    <source>
        <dbReference type="ARBA" id="ARBA00004141"/>
    </source>
</evidence>
<evidence type="ECO:0000256" key="2">
    <source>
        <dbReference type="ARBA" id="ARBA00022692"/>
    </source>
</evidence>
<keyword evidence="3 5" id="KW-1133">Transmembrane helix</keyword>
<feature type="transmembrane region" description="Helical" evidence="5">
    <location>
        <begin position="6"/>
        <end position="26"/>
    </location>
</feature>
<proteinExistence type="predicted"/>
<keyword evidence="7" id="KW-1185">Reference proteome</keyword>